<dbReference type="Gene3D" id="1.20.58.1700">
    <property type="match status" value="1"/>
</dbReference>
<evidence type="ECO:0000259" key="2">
    <source>
        <dbReference type="Pfam" id="PF21986"/>
    </source>
</evidence>
<reference evidence="4" key="1">
    <citation type="journal article" date="2019" name="Int. J. Syst. Evol. Microbiol.">
        <title>The Global Catalogue of Microorganisms (GCM) 10K type strain sequencing project: providing services to taxonomists for standard genome sequencing and annotation.</title>
        <authorList>
            <consortium name="The Broad Institute Genomics Platform"/>
            <consortium name="The Broad Institute Genome Sequencing Center for Infectious Disease"/>
            <person name="Wu L."/>
            <person name="Ma J."/>
        </authorList>
    </citation>
    <scope>NUCLEOTIDE SEQUENCE [LARGE SCALE GENOMIC DNA]</scope>
    <source>
        <strain evidence="4">CGMCC 4.7371</strain>
    </source>
</reference>
<dbReference type="PANTHER" id="PTHR11895">
    <property type="entry name" value="TRANSAMIDASE"/>
    <property type="match status" value="1"/>
</dbReference>
<sequence length="538" mass="55108">MSDQPTFIHRLSPEEVAGFAAAAPDGPLAGTTFAIKDNIDLAGVPTTAADPRRTTPAVVSATAVQRLLGAGAVPVGKTNMDQYATGLVGTRSPYGACHSVYSLDHVSGGSSSGSAVAVAAGEAEFALATDTAGSGRVPAAFNGLVGVKPSKGLVPTTGVVPACASLDCVTIMARTVARGREVLAVIAGPDPLDPWSRTLEQRATPERPVVAVPAGDLDLDPLHQAAWELSVERARALWEVVEVDVSAFLEAATLLYGGPWVAERRLAFGDLLTDDPAVDPTVRAIVAGSPPVSAVEAFAAFHRLAALDAATRSVWAGADALLLPVTAAHPTLAEVAADPIGVNSRLGRFTNMTNLLDLCAVAFPGPVRGDGLPFGVQLLAPAGGDLALLDLAASWCGEEPARPAGGDRIDLVVAGAHLAGEPLNADLVARGGRFVRSARMESDYRMYVVDGPLPRPGVTRLPAGEPGEPTALAVEVWSLPATALAGFQATIAPPLGLGQVDLADGTRVLGFLCSADGVDPARDITAYGGWRAWRASLA</sequence>
<name>A0ABQ2NBZ3_9ACTN</name>
<feature type="domain" description="Amidase" evidence="1">
    <location>
        <begin position="22"/>
        <end position="389"/>
    </location>
</feature>
<proteinExistence type="predicted"/>
<dbReference type="Pfam" id="PF01425">
    <property type="entry name" value="Amidase"/>
    <property type="match status" value="1"/>
</dbReference>
<dbReference type="InterPro" id="IPR053844">
    <property type="entry name" value="AH_C"/>
</dbReference>
<feature type="domain" description="Allophanate hydrolase C-terminal" evidence="2">
    <location>
        <begin position="409"/>
        <end position="534"/>
    </location>
</feature>
<dbReference type="RefSeq" id="WP_188784001.1">
    <property type="nucleotide sequence ID" value="NZ_BMNI01000004.1"/>
</dbReference>
<dbReference type="Gene3D" id="3.10.490.10">
    <property type="entry name" value="Gamma-glutamyl cyclotransferase-like"/>
    <property type="match status" value="1"/>
</dbReference>
<dbReference type="Proteomes" id="UP000655410">
    <property type="component" value="Unassembled WGS sequence"/>
</dbReference>
<dbReference type="NCBIfam" id="NF006043">
    <property type="entry name" value="PRK08186.1"/>
    <property type="match status" value="1"/>
</dbReference>
<dbReference type="Gene3D" id="3.90.1300.10">
    <property type="entry name" value="Amidase signature (AS) domain"/>
    <property type="match status" value="1"/>
</dbReference>
<protein>
    <submittedName>
        <fullName evidence="3">Amidase</fullName>
    </submittedName>
</protein>
<organism evidence="3 4">
    <name type="scientific">Nocardioides phosphati</name>
    <dbReference type="NCBI Taxonomy" id="1867775"/>
    <lineage>
        <taxon>Bacteria</taxon>
        <taxon>Bacillati</taxon>
        <taxon>Actinomycetota</taxon>
        <taxon>Actinomycetes</taxon>
        <taxon>Propionibacteriales</taxon>
        <taxon>Nocardioidaceae</taxon>
        <taxon>Nocardioides</taxon>
    </lineage>
</organism>
<dbReference type="InterPro" id="IPR000120">
    <property type="entry name" value="Amidase"/>
</dbReference>
<keyword evidence="4" id="KW-1185">Reference proteome</keyword>
<accession>A0ABQ2NBZ3</accession>
<dbReference type="InterPro" id="IPR036928">
    <property type="entry name" value="AS_sf"/>
</dbReference>
<dbReference type="NCBIfam" id="TIGR02713">
    <property type="entry name" value="allophanate_hyd"/>
    <property type="match status" value="1"/>
</dbReference>
<dbReference type="InterPro" id="IPR014085">
    <property type="entry name" value="Allophanate_hydrolase"/>
</dbReference>
<gene>
    <name evidence="3" type="primary">amiE</name>
    <name evidence="3" type="ORF">GCM10011584_21610</name>
</gene>
<evidence type="ECO:0000259" key="1">
    <source>
        <dbReference type="Pfam" id="PF01425"/>
    </source>
</evidence>
<evidence type="ECO:0000313" key="3">
    <source>
        <dbReference type="EMBL" id="GGO90244.1"/>
    </source>
</evidence>
<dbReference type="EMBL" id="BMNI01000004">
    <property type="protein sequence ID" value="GGO90244.1"/>
    <property type="molecule type" value="Genomic_DNA"/>
</dbReference>
<dbReference type="InterPro" id="IPR023631">
    <property type="entry name" value="Amidase_dom"/>
</dbReference>
<dbReference type="Pfam" id="PF21986">
    <property type="entry name" value="AH_C"/>
    <property type="match status" value="1"/>
</dbReference>
<dbReference type="SUPFAM" id="SSF75304">
    <property type="entry name" value="Amidase signature (AS) enzymes"/>
    <property type="match status" value="1"/>
</dbReference>
<evidence type="ECO:0000313" key="4">
    <source>
        <dbReference type="Proteomes" id="UP000655410"/>
    </source>
</evidence>
<comment type="caution">
    <text evidence="3">The sequence shown here is derived from an EMBL/GenBank/DDBJ whole genome shotgun (WGS) entry which is preliminary data.</text>
</comment>
<dbReference type="PANTHER" id="PTHR11895:SF169">
    <property type="entry name" value="GLUTAMYL-TRNA(GLN) AMIDOTRANSFERASE"/>
    <property type="match status" value="1"/>
</dbReference>